<reference evidence="3 4" key="1">
    <citation type="submission" date="2017-12" db="EMBL/GenBank/DDBJ databases">
        <title>The whole genome sequence of the Acidipropionibacterium virtanenii sp. nov. type strain JS278.</title>
        <authorList>
            <person name="Laine P."/>
            <person name="Deptula P."/>
            <person name="Varmanen P."/>
            <person name="Auvinen P."/>
        </authorList>
    </citation>
    <scope>NUCLEOTIDE SEQUENCE [LARGE SCALE GENOMIC DNA]</scope>
    <source>
        <strain evidence="3 4">JS278</strain>
    </source>
</reference>
<organism evidence="3 4">
    <name type="scientific">Acidipropionibacterium virtanenii</name>
    <dbReference type="NCBI Taxonomy" id="2057246"/>
    <lineage>
        <taxon>Bacteria</taxon>
        <taxon>Bacillati</taxon>
        <taxon>Actinomycetota</taxon>
        <taxon>Actinomycetes</taxon>
        <taxon>Propionibacteriales</taxon>
        <taxon>Propionibacteriaceae</taxon>
        <taxon>Acidipropionibacterium</taxon>
    </lineage>
</organism>
<dbReference type="PANTHER" id="PTHR41771">
    <property type="entry name" value="MEMBRANE PROTEIN-RELATED"/>
    <property type="match status" value="1"/>
</dbReference>
<dbReference type="EMBL" id="CP025198">
    <property type="protein sequence ID" value="AXE37512.1"/>
    <property type="molecule type" value="Genomic_DNA"/>
</dbReference>
<feature type="compositionally biased region" description="Low complexity" evidence="1">
    <location>
        <begin position="430"/>
        <end position="440"/>
    </location>
</feature>
<feature type="transmembrane region" description="Helical" evidence="2">
    <location>
        <begin position="234"/>
        <end position="255"/>
    </location>
</feature>
<dbReference type="InterPro" id="IPR012507">
    <property type="entry name" value="YibE_F"/>
</dbReference>
<evidence type="ECO:0008006" key="5">
    <source>
        <dbReference type="Google" id="ProtNLM"/>
    </source>
</evidence>
<accession>A0A344UQG4</accession>
<dbReference type="AlphaFoldDB" id="A0A344UQG4"/>
<feature type="transmembrane region" description="Helical" evidence="2">
    <location>
        <begin position="28"/>
        <end position="47"/>
    </location>
</feature>
<feature type="transmembrane region" description="Helical" evidence="2">
    <location>
        <begin position="154"/>
        <end position="172"/>
    </location>
</feature>
<evidence type="ECO:0000256" key="2">
    <source>
        <dbReference type="SAM" id="Phobius"/>
    </source>
</evidence>
<dbReference type="Proteomes" id="UP000251995">
    <property type="component" value="Chromosome"/>
</dbReference>
<gene>
    <name evidence="3" type="ORF">JS278_00315</name>
</gene>
<feature type="transmembrane region" description="Helical" evidence="2">
    <location>
        <begin position="205"/>
        <end position="222"/>
    </location>
</feature>
<protein>
    <recommendedName>
        <fullName evidence="5">YibE/F family protein</fullName>
    </recommendedName>
</protein>
<feature type="transmembrane region" description="Helical" evidence="2">
    <location>
        <begin position="179"/>
        <end position="199"/>
    </location>
</feature>
<evidence type="ECO:0000313" key="3">
    <source>
        <dbReference type="EMBL" id="AXE37512.1"/>
    </source>
</evidence>
<dbReference type="OrthoDB" id="5846312at2"/>
<proteinExistence type="predicted"/>
<keyword evidence="4" id="KW-1185">Reference proteome</keyword>
<dbReference type="PANTHER" id="PTHR41771:SF1">
    <property type="entry name" value="MEMBRANE PROTEIN"/>
    <property type="match status" value="1"/>
</dbReference>
<evidence type="ECO:0000313" key="4">
    <source>
        <dbReference type="Proteomes" id="UP000251995"/>
    </source>
</evidence>
<feature type="transmembrane region" description="Helical" evidence="2">
    <location>
        <begin position="329"/>
        <end position="354"/>
    </location>
</feature>
<name>A0A344UQG4_9ACTN</name>
<dbReference type="Pfam" id="PF07907">
    <property type="entry name" value="YibE_F"/>
    <property type="match status" value="1"/>
</dbReference>
<dbReference type="KEGG" id="acij:JS278_00315"/>
<evidence type="ECO:0000256" key="1">
    <source>
        <dbReference type="SAM" id="MobiDB-lite"/>
    </source>
</evidence>
<keyword evidence="2" id="KW-0472">Membrane</keyword>
<keyword evidence="2" id="KW-0812">Transmembrane</keyword>
<feature type="transmembrane region" description="Helical" evidence="2">
    <location>
        <begin position="275"/>
        <end position="308"/>
    </location>
</feature>
<feature type="transmembrane region" description="Helical" evidence="2">
    <location>
        <begin position="374"/>
        <end position="397"/>
    </location>
</feature>
<feature type="region of interest" description="Disordered" evidence="1">
    <location>
        <begin position="402"/>
        <end position="493"/>
    </location>
</feature>
<keyword evidence="2" id="KW-1133">Transmembrane helix</keyword>
<sequence length="493" mass="51307">MEMHAHAHSSGPSTPEQADRERAALGRLLILLAPLFLATVVGLIAMWPHDVSHHIQNDSSAWNAPGVSIIDGTVTGVSHGSCDGQPGSTGSGGSEECAVARVRIDEGPDAGTSTSVQLTAAVTSSGVRTGQVIRMYRTPGGARAAYQFYDFERTVPLVAVAVAFAAVVIAVARRRGLAAIVSLVIAFVIIGRFMLPALISGSSPTWVGLVACSAIMFIVIYVTHGFSTRTTTALLGTLFGLLLTTGLGVMTARWAHLTGITGEDDFVLTASAPDLTLTSVIICGIIVAGLGVLNDVTVTQASAVWELADSARSRRDLYRRAMRIGRDHIASSVYTIAFATAGAALSTLLLLSIYQMPVGDMLRSETFAEEIVRTLVGSIGLVLAVPLTTIIGAVLAWSTLHGPESGSGEAAPEPSGASSHRQGAVLGFIPGRRGSAGPRRGLVDETAPMEPGGRVPSTGRQESVLAAGEDVAKDDDRSTPPGPVDDSLFRRPE</sequence>